<dbReference type="Proteomes" id="UP000321192">
    <property type="component" value="Unassembled WGS sequence"/>
</dbReference>
<sequence>MTRPTTPIRALAAALCLGLCAGAALARDTGYLFVSSENDNAVTVLDGKSFQVVKTIATGERPRDMKLSADR</sequence>
<gene>
    <name evidence="2" type="ORF">E6Q80_16415</name>
</gene>
<proteinExistence type="predicted"/>
<reference evidence="2 3" key="1">
    <citation type="submission" date="2018-09" db="EMBL/GenBank/DDBJ databases">
        <title>Metagenome Assembled Genomes from an Advanced Water Purification Facility.</title>
        <authorList>
            <person name="Stamps B.W."/>
            <person name="Spear J.R."/>
        </authorList>
    </citation>
    <scope>NUCLEOTIDE SEQUENCE [LARGE SCALE GENOMIC DNA]</scope>
    <source>
        <strain evidence="2">Bin_27_1</strain>
    </source>
</reference>
<evidence type="ECO:0008006" key="4">
    <source>
        <dbReference type="Google" id="ProtNLM"/>
    </source>
</evidence>
<dbReference type="InterPro" id="IPR011045">
    <property type="entry name" value="N2O_reductase_N"/>
</dbReference>
<dbReference type="AlphaFoldDB" id="A0A5C7SDE9"/>
<keyword evidence="1" id="KW-0732">Signal</keyword>
<evidence type="ECO:0000313" key="3">
    <source>
        <dbReference type="Proteomes" id="UP000321192"/>
    </source>
</evidence>
<organism evidence="2 3">
    <name type="scientific">Thauera aminoaromatica</name>
    <dbReference type="NCBI Taxonomy" id="164330"/>
    <lineage>
        <taxon>Bacteria</taxon>
        <taxon>Pseudomonadati</taxon>
        <taxon>Pseudomonadota</taxon>
        <taxon>Betaproteobacteria</taxon>
        <taxon>Rhodocyclales</taxon>
        <taxon>Zoogloeaceae</taxon>
        <taxon>Thauera</taxon>
    </lineage>
</organism>
<evidence type="ECO:0000313" key="2">
    <source>
        <dbReference type="EMBL" id="TXH81918.1"/>
    </source>
</evidence>
<dbReference type="SUPFAM" id="SSF50974">
    <property type="entry name" value="Nitrous oxide reductase, N-terminal domain"/>
    <property type="match status" value="1"/>
</dbReference>
<accession>A0A5C7SDE9</accession>
<feature type="chain" id="PRO_5022849472" description="YncE family protein" evidence="1">
    <location>
        <begin position="27"/>
        <end position="71"/>
    </location>
</feature>
<dbReference type="EMBL" id="SSFD01000260">
    <property type="protein sequence ID" value="TXH81918.1"/>
    <property type="molecule type" value="Genomic_DNA"/>
</dbReference>
<evidence type="ECO:0000256" key="1">
    <source>
        <dbReference type="SAM" id="SignalP"/>
    </source>
</evidence>
<comment type="caution">
    <text evidence="2">The sequence shown here is derived from an EMBL/GenBank/DDBJ whole genome shotgun (WGS) entry which is preliminary data.</text>
</comment>
<dbReference type="Gene3D" id="2.130.10.10">
    <property type="entry name" value="YVTN repeat-like/Quinoprotein amine dehydrogenase"/>
    <property type="match status" value="1"/>
</dbReference>
<name>A0A5C7SDE9_THASP</name>
<feature type="non-terminal residue" evidence="2">
    <location>
        <position position="71"/>
    </location>
</feature>
<dbReference type="InterPro" id="IPR015943">
    <property type="entry name" value="WD40/YVTN_repeat-like_dom_sf"/>
</dbReference>
<protein>
    <recommendedName>
        <fullName evidence="4">YncE family protein</fullName>
    </recommendedName>
</protein>
<feature type="signal peptide" evidence="1">
    <location>
        <begin position="1"/>
        <end position="26"/>
    </location>
</feature>